<dbReference type="EMBL" id="CAMXCT010003329">
    <property type="protein sequence ID" value="CAI4003761.1"/>
    <property type="molecule type" value="Genomic_DNA"/>
</dbReference>
<evidence type="ECO:0000313" key="4">
    <source>
        <dbReference type="Proteomes" id="UP001152797"/>
    </source>
</evidence>
<protein>
    <submittedName>
        <fullName evidence="2">Uncharacterized protein</fullName>
    </submittedName>
</protein>
<accession>A0A9P1G8M1</accession>
<feature type="compositionally biased region" description="Acidic residues" evidence="1">
    <location>
        <begin position="287"/>
        <end position="297"/>
    </location>
</feature>
<evidence type="ECO:0000256" key="1">
    <source>
        <dbReference type="SAM" id="MobiDB-lite"/>
    </source>
</evidence>
<feature type="compositionally biased region" description="Basic and acidic residues" evidence="1">
    <location>
        <begin position="59"/>
        <end position="68"/>
    </location>
</feature>
<feature type="compositionally biased region" description="Acidic residues" evidence="1">
    <location>
        <begin position="361"/>
        <end position="379"/>
    </location>
</feature>
<reference evidence="2" key="1">
    <citation type="submission" date="2022-10" db="EMBL/GenBank/DDBJ databases">
        <authorList>
            <person name="Chen Y."/>
            <person name="Dougan E. K."/>
            <person name="Chan C."/>
            <person name="Rhodes N."/>
            <person name="Thang M."/>
        </authorList>
    </citation>
    <scope>NUCLEOTIDE SEQUENCE</scope>
</reference>
<feature type="compositionally biased region" description="Basic and acidic residues" evidence="1">
    <location>
        <begin position="340"/>
        <end position="351"/>
    </location>
</feature>
<feature type="region of interest" description="Disordered" evidence="1">
    <location>
        <begin position="284"/>
        <end position="303"/>
    </location>
</feature>
<proteinExistence type="predicted"/>
<dbReference type="Proteomes" id="UP001152797">
    <property type="component" value="Unassembled WGS sequence"/>
</dbReference>
<feature type="region of interest" description="Disordered" evidence="1">
    <location>
        <begin position="209"/>
        <end position="254"/>
    </location>
</feature>
<keyword evidence="4" id="KW-1185">Reference proteome</keyword>
<evidence type="ECO:0000313" key="2">
    <source>
        <dbReference type="EMBL" id="CAI4003761.1"/>
    </source>
</evidence>
<organism evidence="2">
    <name type="scientific">Cladocopium goreaui</name>
    <dbReference type="NCBI Taxonomy" id="2562237"/>
    <lineage>
        <taxon>Eukaryota</taxon>
        <taxon>Sar</taxon>
        <taxon>Alveolata</taxon>
        <taxon>Dinophyceae</taxon>
        <taxon>Suessiales</taxon>
        <taxon>Symbiodiniaceae</taxon>
        <taxon>Cladocopium</taxon>
    </lineage>
</organism>
<sequence>MSVREKRELPGIDQIKGEIELLLQKNKQGLECEYLDISKRAMILKKLLGFIKNKADVDETNRRVEERLKKRGRKETRGDDEDAWDSSSDSTSSSSEENELRSDGHVETPPVQGKPDVVETPLEAAPPANELREKKNMESTAKLAPAKEVGGRACLDNAETQPLHDISTAPVPSPESEAVTASPDLSSSQRRAHYQNIKGMGEETVEYGASGTTSSAMTGKAESEKKVNTSKPGMEKENFTDAEDEAGDDYVGRQDQLNRRASKASYEEFWTEEMWEEWNKWKGGDQWNEEWNDDDWGVDWGQPGQAFDRYAVLDGQVSLSKMKEGNSEQASTQANKKKHGNDSKKISEKAAKKSKPTPETEANDDSGDTADDDDDEVPPIDEKQQVNDLAKYLRECTPKEKNIKGDGQLTEDMKVNYIEMVAQKPRDAKGCLSENSDILSMKEALKISAIKVSKDERPPPQEPVASEFVACILLILWTFDIQEEYEYYEFFAGVGNLTRQAKACGYRALRFDILDNKKPRPGRKSNYMDLTSTSGFALAVVCLLRARLGDFSAHFALKCSSLCTMNVGTSKRSPCCSVGFPEYPSVFMSNKLTERTCALIILATVLRGAWTLEQPNGSVLEFYPTWRTVLRNIFSVGGTGAVTKVKWWMRHYSAPTPKRHYGYANTPEVLRLDKGKLKKDQKQHDGNKVKTADVYMDRQGKKRYKGNKNLRPTEIYPMPFARHLVDMLEDMKSTCRGAPVVPEQVPDALVTFTQWPQVCQTDWQFVDFDELYTYLRGNKNLRIPPKWRGVIPNRLGETP</sequence>
<evidence type="ECO:0000313" key="3">
    <source>
        <dbReference type="EMBL" id="CAL1157136.1"/>
    </source>
</evidence>
<dbReference type="AlphaFoldDB" id="A0A9P1G8M1"/>
<dbReference type="EMBL" id="CAMXCT020003329">
    <property type="protein sequence ID" value="CAL1157136.1"/>
    <property type="molecule type" value="Genomic_DNA"/>
</dbReference>
<feature type="compositionally biased region" description="Low complexity" evidence="1">
    <location>
        <begin position="85"/>
        <end position="95"/>
    </location>
</feature>
<feature type="compositionally biased region" description="Basic and acidic residues" evidence="1">
    <location>
        <begin position="221"/>
        <end position="239"/>
    </location>
</feature>
<name>A0A9P1G8M1_9DINO</name>
<comment type="caution">
    <text evidence="2">The sequence shown here is derived from an EMBL/GenBank/DDBJ whole genome shotgun (WGS) entry which is preliminary data.</text>
</comment>
<feature type="region of interest" description="Disordered" evidence="1">
    <location>
        <begin position="59"/>
        <end position="192"/>
    </location>
</feature>
<gene>
    <name evidence="2" type="ORF">C1SCF055_LOCUS29606</name>
</gene>
<reference evidence="3" key="2">
    <citation type="submission" date="2024-04" db="EMBL/GenBank/DDBJ databases">
        <authorList>
            <person name="Chen Y."/>
            <person name="Shah S."/>
            <person name="Dougan E. K."/>
            <person name="Thang M."/>
            <person name="Chan C."/>
        </authorList>
    </citation>
    <scope>NUCLEOTIDE SEQUENCE [LARGE SCALE GENOMIC DNA]</scope>
</reference>
<feature type="region of interest" description="Disordered" evidence="1">
    <location>
        <begin position="321"/>
        <end position="386"/>
    </location>
</feature>
<dbReference type="EMBL" id="CAMXCT030003329">
    <property type="protein sequence ID" value="CAL4791073.1"/>
    <property type="molecule type" value="Genomic_DNA"/>
</dbReference>